<evidence type="ECO:0000313" key="1">
    <source>
        <dbReference type="EMBL" id="GJE91939.1"/>
    </source>
</evidence>
<reference evidence="1 2" key="1">
    <citation type="submission" date="2021-08" db="EMBL/GenBank/DDBJ databases">
        <title>Draft Genome Sequence of Phanerochaete sordida strain YK-624.</title>
        <authorList>
            <person name="Mori T."/>
            <person name="Dohra H."/>
            <person name="Suzuki T."/>
            <person name="Kawagishi H."/>
            <person name="Hirai H."/>
        </authorList>
    </citation>
    <scope>NUCLEOTIDE SEQUENCE [LARGE SCALE GENOMIC DNA]</scope>
    <source>
        <strain evidence="1 2">YK-624</strain>
    </source>
</reference>
<accession>A0A9P3GDT1</accession>
<protein>
    <submittedName>
        <fullName evidence="1">Uncharacterized protein</fullName>
    </submittedName>
</protein>
<dbReference type="OrthoDB" id="2786563at2759"/>
<dbReference type="Proteomes" id="UP000703269">
    <property type="component" value="Unassembled WGS sequence"/>
</dbReference>
<dbReference type="AlphaFoldDB" id="A0A9P3GDT1"/>
<sequence>MDRVTVSSSATHAHGHLIHALYTRRNQRLPSPVSTSTTIDGLFEELLSHILAYCLSIPPAEFFANDSQKGAPPPSRTPRPTQLLRVSRRWLRVGTPLLCASVRVLRLERGRKDLDALVTHMPALRHLGVDLDVKRRRGVAGCESSAFVGLAPDELYVRFQDAPFESRRIEDARAAVFGCGVMRLAPEAAYQSDPMLPQVYDTVVIGHRAGAPAALPV</sequence>
<gene>
    <name evidence="1" type="ORF">PsYK624_080910</name>
</gene>
<organism evidence="1 2">
    <name type="scientific">Phanerochaete sordida</name>
    <dbReference type="NCBI Taxonomy" id="48140"/>
    <lineage>
        <taxon>Eukaryota</taxon>
        <taxon>Fungi</taxon>
        <taxon>Dikarya</taxon>
        <taxon>Basidiomycota</taxon>
        <taxon>Agaricomycotina</taxon>
        <taxon>Agaricomycetes</taxon>
        <taxon>Polyporales</taxon>
        <taxon>Phanerochaetaceae</taxon>
        <taxon>Phanerochaete</taxon>
    </lineage>
</organism>
<keyword evidence="2" id="KW-1185">Reference proteome</keyword>
<comment type="caution">
    <text evidence="1">The sequence shown here is derived from an EMBL/GenBank/DDBJ whole genome shotgun (WGS) entry which is preliminary data.</text>
</comment>
<proteinExistence type="predicted"/>
<evidence type="ECO:0000313" key="2">
    <source>
        <dbReference type="Proteomes" id="UP000703269"/>
    </source>
</evidence>
<name>A0A9P3GDT1_9APHY</name>
<dbReference type="EMBL" id="BPQB01000023">
    <property type="protein sequence ID" value="GJE91939.1"/>
    <property type="molecule type" value="Genomic_DNA"/>
</dbReference>